<feature type="chain" id="PRO_5017386412" evidence="1">
    <location>
        <begin position="29"/>
        <end position="393"/>
    </location>
</feature>
<dbReference type="RefSeq" id="WP_119060178.1">
    <property type="nucleotide sequence ID" value="NZ_QXDF01000001.1"/>
</dbReference>
<sequence length="393" mass="42624">MFRAARDVNLMLCWLLAVALALATPAAATPTDALQAELEKLRQEAAFPGAVAAVVMPDGTPHTAAVGEADVQRKLPMTPDHRMLSGSTGKSFVAAVALALAQEGRLNLDAPIARWLGDRPWFPRLPNGAAITTRMFLRHRSGLPDHIHLPAFQAAAKRRITGREGDADYAFPPEALVGFVLDAEPLFAPGAGYAYSDTNYILAGLVIEAVTGRDYEAELRERFLTPLDLSQTAPAEGRRFDRLASGYIRGEAPFGLPEKVAKGGVLAYNPATEWTGGGLITNARDLARWAWRLYAGAAMPGDYRGELLDGVPKDASQQARYGEAVRYGLGVTIRQTPLGPAYGHRGWTPGYLSVFEYYPRHRLAVALQINELGDHDMSHYAVRLARAIIAARD</sequence>
<dbReference type="OrthoDB" id="9809635at2"/>
<evidence type="ECO:0000313" key="4">
    <source>
        <dbReference type="Proteomes" id="UP000266273"/>
    </source>
</evidence>
<evidence type="ECO:0000256" key="1">
    <source>
        <dbReference type="SAM" id="SignalP"/>
    </source>
</evidence>
<feature type="signal peptide" evidence="1">
    <location>
        <begin position="1"/>
        <end position="28"/>
    </location>
</feature>
<dbReference type="SUPFAM" id="SSF56601">
    <property type="entry name" value="beta-lactamase/transpeptidase-like"/>
    <property type="match status" value="1"/>
</dbReference>
<feature type="domain" description="Beta-lactamase-related" evidence="2">
    <location>
        <begin position="37"/>
        <end position="378"/>
    </location>
</feature>
<dbReference type="InterPro" id="IPR050491">
    <property type="entry name" value="AmpC-like"/>
</dbReference>
<keyword evidence="3" id="KW-0378">Hydrolase</keyword>
<dbReference type="InterPro" id="IPR001466">
    <property type="entry name" value="Beta-lactam-related"/>
</dbReference>
<reference evidence="3 4" key="1">
    <citation type="submission" date="2018-08" db="EMBL/GenBank/DDBJ databases">
        <title>Genomic Encyclopedia of Archaeal and Bacterial Type Strains, Phase II (KMG-II): from individual species to whole genera.</title>
        <authorList>
            <person name="Goeker M."/>
        </authorList>
    </citation>
    <scope>NUCLEOTIDE SEQUENCE [LARGE SCALE GENOMIC DNA]</scope>
    <source>
        <strain evidence="3 4">DSM 5002</strain>
    </source>
</reference>
<dbReference type="Pfam" id="PF00144">
    <property type="entry name" value="Beta-lactamase"/>
    <property type="match status" value="1"/>
</dbReference>
<keyword evidence="4" id="KW-1185">Reference proteome</keyword>
<keyword evidence="3" id="KW-0645">Protease</keyword>
<evidence type="ECO:0000313" key="3">
    <source>
        <dbReference type="EMBL" id="RIA55244.1"/>
    </source>
</evidence>
<dbReference type="InterPro" id="IPR012338">
    <property type="entry name" value="Beta-lactam/transpept-like"/>
</dbReference>
<gene>
    <name evidence="3" type="ORF">BXY53_0303</name>
</gene>
<comment type="caution">
    <text evidence="3">The sequence shown here is derived from an EMBL/GenBank/DDBJ whole genome shotgun (WGS) entry which is preliminary data.</text>
</comment>
<dbReference type="PANTHER" id="PTHR46825:SF7">
    <property type="entry name" value="D-ALANYL-D-ALANINE CARBOXYPEPTIDASE"/>
    <property type="match status" value="1"/>
</dbReference>
<dbReference type="Gene3D" id="3.40.710.10">
    <property type="entry name" value="DD-peptidase/beta-lactamase superfamily"/>
    <property type="match status" value="1"/>
</dbReference>
<evidence type="ECO:0000259" key="2">
    <source>
        <dbReference type="Pfam" id="PF00144"/>
    </source>
</evidence>
<proteinExistence type="predicted"/>
<protein>
    <submittedName>
        <fullName evidence="3">D-alanyl-D-alanine carboxypeptidase</fullName>
    </submittedName>
</protein>
<dbReference type="GO" id="GO:0004180">
    <property type="term" value="F:carboxypeptidase activity"/>
    <property type="evidence" value="ECO:0007669"/>
    <property type="project" value="UniProtKB-KW"/>
</dbReference>
<dbReference type="PANTHER" id="PTHR46825">
    <property type="entry name" value="D-ALANYL-D-ALANINE-CARBOXYPEPTIDASE/ENDOPEPTIDASE AMPH"/>
    <property type="match status" value="1"/>
</dbReference>
<organism evidence="3 4">
    <name type="scientific">Dichotomicrobium thermohalophilum</name>
    <dbReference type="NCBI Taxonomy" id="933063"/>
    <lineage>
        <taxon>Bacteria</taxon>
        <taxon>Pseudomonadati</taxon>
        <taxon>Pseudomonadota</taxon>
        <taxon>Alphaproteobacteria</taxon>
        <taxon>Hyphomicrobiales</taxon>
        <taxon>Hyphomicrobiaceae</taxon>
        <taxon>Dichotomicrobium</taxon>
    </lineage>
</organism>
<dbReference type="Proteomes" id="UP000266273">
    <property type="component" value="Unassembled WGS sequence"/>
</dbReference>
<dbReference type="AlphaFoldDB" id="A0A397QAU9"/>
<name>A0A397QAU9_9HYPH</name>
<dbReference type="EMBL" id="QXDF01000001">
    <property type="protein sequence ID" value="RIA55244.1"/>
    <property type="molecule type" value="Genomic_DNA"/>
</dbReference>
<accession>A0A397QAU9</accession>
<keyword evidence="3" id="KW-0121">Carboxypeptidase</keyword>
<keyword evidence="1" id="KW-0732">Signal</keyword>